<protein>
    <submittedName>
        <fullName evidence="2">Methyltransferase domain-containing protein</fullName>
    </submittedName>
</protein>
<comment type="caution">
    <text evidence="2">The sequence shown here is derived from an EMBL/GenBank/DDBJ whole genome shotgun (WGS) entry which is preliminary data.</text>
</comment>
<dbReference type="PANTHER" id="PTHR45128:SF1">
    <property type="entry name" value="S-ADENOSYLMETHIONINE-DEPENDENT METHYLTRANSFERASE RV2258C"/>
    <property type="match status" value="1"/>
</dbReference>
<dbReference type="CDD" id="cd02440">
    <property type="entry name" value="AdoMet_MTases"/>
    <property type="match status" value="1"/>
</dbReference>
<proteinExistence type="predicted"/>
<evidence type="ECO:0000313" key="2">
    <source>
        <dbReference type="EMBL" id="MEH7829982.1"/>
    </source>
</evidence>
<dbReference type="GO" id="GO:0032259">
    <property type="term" value="P:methylation"/>
    <property type="evidence" value="ECO:0007669"/>
    <property type="project" value="UniProtKB-KW"/>
</dbReference>
<keyword evidence="3" id="KW-1185">Reference proteome</keyword>
<dbReference type="Gene3D" id="3.40.50.150">
    <property type="entry name" value="Vaccinia Virus protein VP39"/>
    <property type="match status" value="1"/>
</dbReference>
<dbReference type="InterPro" id="IPR053173">
    <property type="entry name" value="SAM-binding_MTase"/>
</dbReference>
<dbReference type="SUPFAM" id="SSF53335">
    <property type="entry name" value="S-adenosyl-L-methionine-dependent methyltransferases"/>
    <property type="match status" value="1"/>
</dbReference>
<name>A0ABU8BZ52_9RHOB</name>
<reference evidence="2" key="1">
    <citation type="submission" date="2024-02" db="EMBL/GenBank/DDBJ databases">
        <title>Genome sequences of strain Gemmobacter sp. JM10B15.</title>
        <authorList>
            <person name="Zhang M."/>
        </authorList>
    </citation>
    <scope>NUCLEOTIDE SEQUENCE</scope>
    <source>
        <strain evidence="2">JM10B15</strain>
    </source>
</reference>
<dbReference type="GO" id="GO:0008168">
    <property type="term" value="F:methyltransferase activity"/>
    <property type="evidence" value="ECO:0007669"/>
    <property type="project" value="UniProtKB-KW"/>
</dbReference>
<evidence type="ECO:0000259" key="1">
    <source>
        <dbReference type="Pfam" id="PF08241"/>
    </source>
</evidence>
<dbReference type="Proteomes" id="UP001431963">
    <property type="component" value="Unassembled WGS sequence"/>
</dbReference>
<keyword evidence="2" id="KW-0489">Methyltransferase</keyword>
<dbReference type="RefSeq" id="WP_335425009.1">
    <property type="nucleotide sequence ID" value="NZ_JBALHR010000015.1"/>
</dbReference>
<feature type="domain" description="Methyltransferase type 11" evidence="1">
    <location>
        <begin position="73"/>
        <end position="165"/>
    </location>
</feature>
<dbReference type="InterPro" id="IPR013216">
    <property type="entry name" value="Methyltransf_11"/>
</dbReference>
<organism evidence="2 3">
    <name type="scientific">Gemmobacter denitrificans</name>
    <dbReference type="NCBI Taxonomy" id="3123040"/>
    <lineage>
        <taxon>Bacteria</taxon>
        <taxon>Pseudomonadati</taxon>
        <taxon>Pseudomonadota</taxon>
        <taxon>Alphaproteobacteria</taxon>
        <taxon>Rhodobacterales</taxon>
        <taxon>Paracoccaceae</taxon>
        <taxon>Gemmobacter</taxon>
    </lineage>
</organism>
<sequence length="426" mass="46923">MSDITDLFNASHQMDAAEIDRINRDFYGRFNYPWLPMVLPQIGDPGFVPRFIAQEVGDFSGRRIPPDGRIWVAGCGTNQAVLTALRFPGAQVLGTDVSTRSLQVARDTADQLGLANLTLEEASLNDPLHEACFDHVICTGVIHHNADPERPLATLARALKPAGVMELMVYNYYHRQHTTAYQKAIRLLSGARGHQGLLEAELAMTRDLIADGRLPGSMAGFLAAQRDLPEPAVADSLLQPVEYSYTVQSLAAMCDRAGLQILQPCVNQFDKLSGQFNWDPPLPEGPVRQAFDALEDLPRWQVANLLMQDASPMLWFYVQQKGARRSRAEIDATFLEQRFRPATTPLRNFVLGADQRYADSGRAGQWPVPALPADPLARAVHAACDGTTPMGTILDRLSPAPDRSPATVTRLRQMLTTPAFPYLVAA</sequence>
<dbReference type="Pfam" id="PF08241">
    <property type="entry name" value="Methyltransf_11"/>
    <property type="match status" value="1"/>
</dbReference>
<keyword evidence="2" id="KW-0808">Transferase</keyword>
<dbReference type="InterPro" id="IPR029063">
    <property type="entry name" value="SAM-dependent_MTases_sf"/>
</dbReference>
<gene>
    <name evidence="2" type="ORF">V6590_17665</name>
</gene>
<accession>A0ABU8BZ52</accession>
<dbReference type="PANTHER" id="PTHR45128">
    <property type="entry name" value="METHYLTRANSFERASE TYPE 11"/>
    <property type="match status" value="1"/>
</dbReference>
<dbReference type="EMBL" id="JBALHR010000015">
    <property type="protein sequence ID" value="MEH7829982.1"/>
    <property type="molecule type" value="Genomic_DNA"/>
</dbReference>
<evidence type="ECO:0000313" key="3">
    <source>
        <dbReference type="Proteomes" id="UP001431963"/>
    </source>
</evidence>